<organism evidence="1 2">
    <name type="scientific">Alteromonas mediterranea</name>
    <dbReference type="NCBI Taxonomy" id="314275"/>
    <lineage>
        <taxon>Bacteria</taxon>
        <taxon>Pseudomonadati</taxon>
        <taxon>Pseudomonadota</taxon>
        <taxon>Gammaproteobacteria</taxon>
        <taxon>Alteromonadales</taxon>
        <taxon>Alteromonadaceae</taxon>
        <taxon>Alteromonas/Salinimonas group</taxon>
        <taxon>Alteromonas</taxon>
    </lineage>
</organism>
<evidence type="ECO:0000313" key="1">
    <source>
        <dbReference type="EMBL" id="AMJ80046.1"/>
    </source>
</evidence>
<proteinExistence type="predicted"/>
<evidence type="ECO:0000313" key="2">
    <source>
        <dbReference type="Proteomes" id="UP000061468"/>
    </source>
</evidence>
<reference evidence="1 2" key="1">
    <citation type="submission" date="2015-12" db="EMBL/GenBank/DDBJ databases">
        <title>Intraspecies pangenome expansion in the marine bacterium Alteromonas.</title>
        <authorList>
            <person name="Lopez-Perez M."/>
            <person name="Rodriguez-Valera F."/>
        </authorList>
    </citation>
    <scope>NUCLEOTIDE SEQUENCE [LARGE SCALE GENOMIC DNA]</scope>
    <source>
        <strain evidence="1 2">UM8</strain>
    </source>
</reference>
<accession>A0AAC9AE83</accession>
<gene>
    <name evidence="1" type="ORF">AV942_17995</name>
</gene>
<protein>
    <submittedName>
        <fullName evidence="1">Uncharacterized protein</fullName>
    </submittedName>
</protein>
<name>A0AAC9AE83_9ALTE</name>
<sequence length="105" mass="11946">MTERKLIEVLTDVCESVKEDNSGFAWLTHTGHWRTPKVVAVFSREHEKQVAQTNGWDMDFISRVNIATAAIKSKPVGVYFDSEEACKQRSGGDWDVHLSKLDNEH</sequence>
<dbReference type="AlphaFoldDB" id="A0AAC9AE83"/>
<dbReference type="EMBL" id="CP013928">
    <property type="protein sequence ID" value="AMJ80046.1"/>
    <property type="molecule type" value="Genomic_DNA"/>
</dbReference>
<dbReference type="OMA" id="NGFVWLT"/>
<dbReference type="RefSeq" id="WP_012519871.1">
    <property type="nucleotide sequence ID" value="NZ_CAKMLI010000001.1"/>
</dbReference>
<dbReference type="Proteomes" id="UP000061468">
    <property type="component" value="Chromosome"/>
</dbReference>